<dbReference type="AlphaFoldDB" id="A0A4R1HUV2"/>
<accession>A0A4R1HUV2</accession>
<gene>
    <name evidence="5" type="ORF">EV378_2344</name>
</gene>
<dbReference type="RefSeq" id="WP_132423861.1">
    <property type="nucleotide sequence ID" value="NZ_SMFZ01000001.1"/>
</dbReference>
<dbReference type="OrthoDB" id="4775043at2"/>
<sequence>MTERRRFEVVAPDWGEAHLTPEAVVAYADDELAAGPHERATRHLGRCPDCAADVLDQRRARTALRGADCPSLPSSLMSSLCAIPQNTELPPPPAGLSVDEHGEFVALQRPARSARRTRRMRLGAGAAVSGLAIGALAFGVPASGSLAGPGAGPAAPGGVDAVPVARFATNPTPAPAPSQTPAPGPSRTMLNAGLPTDGR</sequence>
<keyword evidence="4" id="KW-0812">Transmembrane</keyword>
<keyword evidence="2" id="KW-0804">Transcription</keyword>
<evidence type="ECO:0000256" key="1">
    <source>
        <dbReference type="ARBA" id="ARBA00023015"/>
    </source>
</evidence>
<dbReference type="InterPro" id="IPR041916">
    <property type="entry name" value="Anti_sigma_zinc_sf"/>
</dbReference>
<keyword evidence="4" id="KW-0472">Membrane</keyword>
<dbReference type="Gene3D" id="1.10.10.1320">
    <property type="entry name" value="Anti-sigma factor, zinc-finger domain"/>
    <property type="match status" value="1"/>
</dbReference>
<feature type="compositionally biased region" description="Pro residues" evidence="3">
    <location>
        <begin position="172"/>
        <end position="184"/>
    </location>
</feature>
<keyword evidence="1" id="KW-0805">Transcription regulation</keyword>
<feature type="region of interest" description="Disordered" evidence="3">
    <location>
        <begin position="166"/>
        <end position="199"/>
    </location>
</feature>
<feature type="transmembrane region" description="Helical" evidence="4">
    <location>
        <begin position="122"/>
        <end position="140"/>
    </location>
</feature>
<dbReference type="EMBL" id="SMFZ01000001">
    <property type="protein sequence ID" value="TCK26507.1"/>
    <property type="molecule type" value="Genomic_DNA"/>
</dbReference>
<evidence type="ECO:0000256" key="3">
    <source>
        <dbReference type="SAM" id="MobiDB-lite"/>
    </source>
</evidence>
<evidence type="ECO:0000256" key="4">
    <source>
        <dbReference type="SAM" id="Phobius"/>
    </source>
</evidence>
<reference evidence="5 6" key="1">
    <citation type="submission" date="2019-03" db="EMBL/GenBank/DDBJ databases">
        <title>Sequencing the genomes of 1000 actinobacteria strains.</title>
        <authorList>
            <person name="Klenk H.-P."/>
        </authorList>
    </citation>
    <scope>NUCLEOTIDE SEQUENCE [LARGE SCALE GENOMIC DNA]</scope>
    <source>
        <strain evidence="5 6">DSM 44969</strain>
    </source>
</reference>
<proteinExistence type="predicted"/>
<name>A0A4R1HUV2_PSEEN</name>
<evidence type="ECO:0000313" key="5">
    <source>
        <dbReference type="EMBL" id="TCK26507.1"/>
    </source>
</evidence>
<keyword evidence="6" id="KW-1185">Reference proteome</keyword>
<keyword evidence="4" id="KW-1133">Transmembrane helix</keyword>
<evidence type="ECO:0000256" key="2">
    <source>
        <dbReference type="ARBA" id="ARBA00023163"/>
    </source>
</evidence>
<evidence type="ECO:0000313" key="6">
    <source>
        <dbReference type="Proteomes" id="UP000295560"/>
    </source>
</evidence>
<comment type="caution">
    <text evidence="5">The sequence shown here is derived from an EMBL/GenBank/DDBJ whole genome shotgun (WGS) entry which is preliminary data.</text>
</comment>
<organism evidence="5 6">
    <name type="scientific">Pseudonocardia endophytica</name>
    <dbReference type="NCBI Taxonomy" id="401976"/>
    <lineage>
        <taxon>Bacteria</taxon>
        <taxon>Bacillati</taxon>
        <taxon>Actinomycetota</taxon>
        <taxon>Actinomycetes</taxon>
        <taxon>Pseudonocardiales</taxon>
        <taxon>Pseudonocardiaceae</taxon>
        <taxon>Pseudonocardia</taxon>
    </lineage>
</organism>
<dbReference type="Proteomes" id="UP000295560">
    <property type="component" value="Unassembled WGS sequence"/>
</dbReference>
<protein>
    <submittedName>
        <fullName evidence="5">Uncharacterized protein</fullName>
    </submittedName>
</protein>